<dbReference type="Proteomes" id="UP001519460">
    <property type="component" value="Unassembled WGS sequence"/>
</dbReference>
<organism evidence="1 2">
    <name type="scientific">Batillaria attramentaria</name>
    <dbReference type="NCBI Taxonomy" id="370345"/>
    <lineage>
        <taxon>Eukaryota</taxon>
        <taxon>Metazoa</taxon>
        <taxon>Spiralia</taxon>
        <taxon>Lophotrochozoa</taxon>
        <taxon>Mollusca</taxon>
        <taxon>Gastropoda</taxon>
        <taxon>Caenogastropoda</taxon>
        <taxon>Sorbeoconcha</taxon>
        <taxon>Cerithioidea</taxon>
        <taxon>Batillariidae</taxon>
        <taxon>Batillaria</taxon>
    </lineage>
</organism>
<comment type="caution">
    <text evidence="1">The sequence shown here is derived from an EMBL/GenBank/DDBJ whole genome shotgun (WGS) entry which is preliminary data.</text>
</comment>
<proteinExistence type="predicted"/>
<evidence type="ECO:0000313" key="2">
    <source>
        <dbReference type="Proteomes" id="UP001519460"/>
    </source>
</evidence>
<name>A0ABD0M9S4_9CAEN</name>
<reference evidence="1 2" key="1">
    <citation type="journal article" date="2023" name="Sci. Data">
        <title>Genome assembly of the Korean intertidal mud-creeper Batillaria attramentaria.</title>
        <authorList>
            <person name="Patra A.K."/>
            <person name="Ho P.T."/>
            <person name="Jun S."/>
            <person name="Lee S.J."/>
            <person name="Kim Y."/>
            <person name="Won Y.J."/>
        </authorList>
    </citation>
    <scope>NUCLEOTIDE SEQUENCE [LARGE SCALE GENOMIC DNA]</scope>
    <source>
        <strain evidence="1">Wonlab-2016</strain>
    </source>
</reference>
<keyword evidence="2" id="KW-1185">Reference proteome</keyword>
<accession>A0ABD0M9S4</accession>
<dbReference type="EMBL" id="JACVVK020000002">
    <property type="protein sequence ID" value="KAK7508196.1"/>
    <property type="molecule type" value="Genomic_DNA"/>
</dbReference>
<evidence type="ECO:0000313" key="1">
    <source>
        <dbReference type="EMBL" id="KAK7508196.1"/>
    </source>
</evidence>
<protein>
    <submittedName>
        <fullName evidence="1">Uncharacterized protein</fullName>
    </submittedName>
</protein>
<gene>
    <name evidence="1" type="ORF">BaRGS_00000435</name>
</gene>
<dbReference type="AlphaFoldDB" id="A0ABD0M9S4"/>
<feature type="non-terminal residue" evidence="1">
    <location>
        <position position="1"/>
    </location>
</feature>
<sequence>RSCTLGAADAVVVGFHPTLNRCDSTVFVYLQIKLDEIPFAMVTPPYLSIMRLNYVAPANNPSQAYDIRRWWDITVVSKGFLVE</sequence>